<name>A0A285GGH6_9EURY</name>
<reference evidence="3 5" key="3">
    <citation type="submission" date="2019-03" db="EMBL/GenBank/DDBJ databases">
        <title>Subsurface microbial communities from deep shales in Ohio and West Virginia, USA.</title>
        <authorList>
            <person name="Wrighton K."/>
        </authorList>
    </citation>
    <scope>NUCLEOTIDE SEQUENCE [LARGE SCALE GENOMIC DNA]</scope>
    <source>
        <strain evidence="3 5">WG1_MB</strain>
    </source>
</reference>
<dbReference type="EMBL" id="OBDR01000016">
    <property type="protein sequence ID" value="SNY22433.1"/>
    <property type="molecule type" value="Genomic_DNA"/>
</dbReference>
<feature type="region of interest" description="Disordered" evidence="1">
    <location>
        <begin position="185"/>
        <end position="220"/>
    </location>
</feature>
<dbReference type="InterPro" id="IPR026453">
    <property type="entry name" value="PGF_pre_PGF"/>
</dbReference>
<reference evidence="4" key="2">
    <citation type="submission" date="2017-09" db="EMBL/GenBank/DDBJ databases">
        <authorList>
            <person name="Varghese N."/>
            <person name="Submissions S."/>
        </authorList>
    </citation>
    <scope>NUCLEOTIDE SEQUENCE [LARGE SCALE GENOMIC DNA]</scope>
    <source>
        <strain evidence="4">WG-1MB</strain>
    </source>
</reference>
<evidence type="ECO:0000313" key="5">
    <source>
        <dbReference type="Proteomes" id="UP000295404"/>
    </source>
</evidence>
<dbReference type="AlphaFoldDB" id="A0A285GGH6"/>
<sequence>MKRLNKYILLLFIALLLGISTATAFEVSPANPTVGDTITISGTSSADSVKANVEFTKTVPVKGGEYKYRINDVEIPKGSNTFMVKAEGVEDLNVRVKILFWITKSAEYVSSSGVARVSQSNVPSGTYDIQIDGPAATGTSSVDLTITASQNIDVENGVFKGEYNTISIPPGQFKVTVAGETKTITLRSPGSSSGGSGSSGGGGGSTPDSSDNNVDVEELSTKRVFSNTPVEFRFSNPEVPIKSINLTSAITVMNVPVRIEVLKDTSVMVKKEPNGNVYKHINIWVGNAGFAIPENIKSAKVIFQVENNWIEDNNIDNIEPKSVVLMHYEEDADQWTRLPTDMISKNDQYTLYQANVTHFSPFAIAGEAKQTTNTDNQTDSNQTNTTAENGQQDSSETPANSRQGLNAEWILIGGVVAGLVAMTAWKMKKNRQ</sequence>
<feature type="compositionally biased region" description="Polar residues" evidence="1">
    <location>
        <begin position="387"/>
        <end position="401"/>
    </location>
</feature>
<proteinExistence type="predicted"/>
<gene>
    <name evidence="3" type="ORF">C7960_0716</name>
    <name evidence="2" type="ORF">SAMN06295989_11611</name>
</gene>
<dbReference type="EMBL" id="SMMS01000001">
    <property type="protein sequence ID" value="TCL11555.1"/>
    <property type="molecule type" value="Genomic_DNA"/>
</dbReference>
<feature type="compositionally biased region" description="Gly residues" evidence="1">
    <location>
        <begin position="192"/>
        <end position="205"/>
    </location>
</feature>
<evidence type="ECO:0000256" key="1">
    <source>
        <dbReference type="SAM" id="MobiDB-lite"/>
    </source>
</evidence>
<keyword evidence="4" id="KW-1185">Reference proteome</keyword>
<dbReference type="Proteomes" id="UP000217726">
    <property type="component" value="Unassembled WGS sequence"/>
</dbReference>
<reference evidence="2" key="1">
    <citation type="submission" date="2017-09" db="EMBL/GenBank/DDBJ databases">
        <authorList>
            <person name="Ehlers B."/>
            <person name="Leendertz F.H."/>
        </authorList>
    </citation>
    <scope>NUCLEOTIDE SEQUENCE [LARGE SCALE GENOMIC DNA]</scope>
    <source>
        <strain evidence="2">WG-1MB</strain>
    </source>
</reference>
<protein>
    <submittedName>
        <fullName evidence="2">PGF-pre-PGF domain-containing protein</fullName>
    </submittedName>
</protein>
<organism evidence="2 4">
    <name type="scientific">Methanohalophilus euhalobius</name>
    <dbReference type="NCBI Taxonomy" id="51203"/>
    <lineage>
        <taxon>Archaea</taxon>
        <taxon>Methanobacteriati</taxon>
        <taxon>Methanobacteriota</taxon>
        <taxon>Stenosarchaea group</taxon>
        <taxon>Methanomicrobia</taxon>
        <taxon>Methanosarcinales</taxon>
        <taxon>Methanosarcinaceae</taxon>
        <taxon>Methanohalophilus</taxon>
    </lineage>
</organism>
<evidence type="ECO:0000313" key="4">
    <source>
        <dbReference type="Proteomes" id="UP000217726"/>
    </source>
</evidence>
<evidence type="ECO:0000313" key="2">
    <source>
        <dbReference type="EMBL" id="SNY22433.1"/>
    </source>
</evidence>
<feature type="compositionally biased region" description="Low complexity" evidence="1">
    <location>
        <begin position="371"/>
        <end position="386"/>
    </location>
</feature>
<feature type="region of interest" description="Disordered" evidence="1">
    <location>
        <begin position="371"/>
        <end position="401"/>
    </location>
</feature>
<evidence type="ECO:0000313" key="3">
    <source>
        <dbReference type="EMBL" id="TCL11555.1"/>
    </source>
</evidence>
<dbReference type="Proteomes" id="UP000295404">
    <property type="component" value="Unassembled WGS sequence"/>
</dbReference>
<dbReference type="NCBIfam" id="TIGR04213">
    <property type="entry name" value="PGF_pre_PGF"/>
    <property type="match status" value="1"/>
</dbReference>
<accession>A0A285GGH6</accession>